<evidence type="ECO:0000313" key="7">
    <source>
        <dbReference type="EMBL" id="GEK90348.1"/>
    </source>
</evidence>
<dbReference type="Gene3D" id="3.30.460.20">
    <property type="entry name" value="CorA soluble domain-like"/>
    <property type="match status" value="1"/>
</dbReference>
<evidence type="ECO:0000256" key="5">
    <source>
        <dbReference type="ARBA" id="ARBA00023136"/>
    </source>
</evidence>
<keyword evidence="10" id="KW-1185">Reference proteome</keyword>
<evidence type="ECO:0000256" key="1">
    <source>
        <dbReference type="ARBA" id="ARBA00004141"/>
    </source>
</evidence>
<dbReference type="GO" id="GO:0016020">
    <property type="term" value="C:membrane"/>
    <property type="evidence" value="ECO:0007669"/>
    <property type="project" value="UniProtKB-SubCell"/>
</dbReference>
<name>A0A1H7XSC0_9LACT</name>
<evidence type="ECO:0000313" key="9">
    <source>
        <dbReference type="Proteomes" id="UP000198548"/>
    </source>
</evidence>
<comment type="subcellular location">
    <subcellularLocation>
        <location evidence="1">Membrane</location>
        <topology evidence="1">Multi-pass membrane protein</topology>
    </subcellularLocation>
</comment>
<gene>
    <name evidence="7" type="ORF">APU01nite_23870</name>
    <name evidence="8" type="ORF">SAMN04488100_1602</name>
</gene>
<dbReference type="EMBL" id="BJUX01000052">
    <property type="protein sequence ID" value="GEK90348.1"/>
    <property type="molecule type" value="Genomic_DNA"/>
</dbReference>
<feature type="transmembrane region" description="Helical" evidence="6">
    <location>
        <begin position="262"/>
        <end position="282"/>
    </location>
</feature>
<dbReference type="SUPFAM" id="SSF143865">
    <property type="entry name" value="CorA soluble domain-like"/>
    <property type="match status" value="1"/>
</dbReference>
<dbReference type="PANTHER" id="PTHR47891">
    <property type="entry name" value="TRANSPORTER-RELATED"/>
    <property type="match status" value="1"/>
</dbReference>
<dbReference type="PANTHER" id="PTHR47891:SF2">
    <property type="entry name" value="MAGNESIUM AND COBALT TRANSPORTER"/>
    <property type="match status" value="1"/>
</dbReference>
<dbReference type="AlphaFoldDB" id="A0A1H7XSC0"/>
<evidence type="ECO:0000256" key="3">
    <source>
        <dbReference type="ARBA" id="ARBA00022692"/>
    </source>
</evidence>
<keyword evidence="5 6" id="KW-0472">Membrane</keyword>
<dbReference type="Pfam" id="PF01544">
    <property type="entry name" value="CorA"/>
    <property type="match status" value="1"/>
</dbReference>
<dbReference type="CDD" id="cd12827">
    <property type="entry name" value="EcCorA_ZntB-like_u2"/>
    <property type="match status" value="1"/>
</dbReference>
<dbReference type="RefSeq" id="WP_091490283.1">
    <property type="nucleotide sequence ID" value="NZ_BJUX01000052.1"/>
</dbReference>
<reference evidence="7 10" key="2">
    <citation type="submission" date="2019-07" db="EMBL/GenBank/DDBJ databases">
        <title>Whole genome shotgun sequence of Alkalibacterium putridalgicola NBRC 103243.</title>
        <authorList>
            <person name="Hosoyama A."/>
            <person name="Uohara A."/>
            <person name="Ohji S."/>
            <person name="Ichikawa N."/>
        </authorList>
    </citation>
    <scope>NUCLEOTIDE SEQUENCE [LARGE SCALE GENOMIC DNA]</scope>
    <source>
        <strain evidence="7 10">NBRC 103243</strain>
    </source>
</reference>
<dbReference type="Proteomes" id="UP000198548">
    <property type="component" value="Unassembled WGS sequence"/>
</dbReference>
<keyword evidence="4 6" id="KW-1133">Transmembrane helix</keyword>
<organism evidence="8 9">
    <name type="scientific">Alkalibacterium putridalgicola</name>
    <dbReference type="NCBI Taxonomy" id="426703"/>
    <lineage>
        <taxon>Bacteria</taxon>
        <taxon>Bacillati</taxon>
        <taxon>Bacillota</taxon>
        <taxon>Bacilli</taxon>
        <taxon>Lactobacillales</taxon>
        <taxon>Carnobacteriaceae</taxon>
        <taxon>Alkalibacterium</taxon>
    </lineage>
</organism>
<accession>A0A1H7XSC0</accession>
<comment type="similarity">
    <text evidence="2">Belongs to the CorA metal ion transporter (MIT) (TC 1.A.35) family.</text>
</comment>
<dbReference type="InterPro" id="IPR045861">
    <property type="entry name" value="CorA_cytoplasmic_dom"/>
</dbReference>
<protein>
    <submittedName>
        <fullName evidence="8">Magnesium transporter</fullName>
    </submittedName>
</protein>
<dbReference type="SUPFAM" id="SSF144083">
    <property type="entry name" value="Magnesium transport protein CorA, transmembrane region"/>
    <property type="match status" value="1"/>
</dbReference>
<dbReference type="InterPro" id="IPR047199">
    <property type="entry name" value="CorA-like"/>
</dbReference>
<dbReference type="OrthoDB" id="9803416at2"/>
<sequence>MIEAYRTNNQEKVVEVNEAGNRPPEWLHITKADREEMKGIAQKYAFPLDYLTSAFDPDEVSRSENLEKSDKDRPSLLVLLYPIRIENKAELEFVTRALSIILTDKLLITASEKTPPVIEEIIRNKRQHPVRIKNHTDFVLTVSEYIAREYIQCLKEINRETSKLEANIKKSSKSDSLFKLMKLQKSIVYFDIAIETNHTIFEELRGAERYIKMEENNETLRNVSVEMNQAKKMIRQTHELLEDISDTFSSLISNNLNRTVQFLTTITIILTIPTIISSMWGMNVPVPFEKVSDGFWIMSAIILLLTGLIAYGLKKRDFF</sequence>
<feature type="transmembrane region" description="Helical" evidence="6">
    <location>
        <begin position="294"/>
        <end position="313"/>
    </location>
</feature>
<dbReference type="InterPro" id="IPR002523">
    <property type="entry name" value="MgTranspt_CorA/ZnTranspt_ZntB"/>
</dbReference>
<dbReference type="InterPro" id="IPR045863">
    <property type="entry name" value="CorA_TM1_TM2"/>
</dbReference>
<dbReference type="GO" id="GO:0046873">
    <property type="term" value="F:metal ion transmembrane transporter activity"/>
    <property type="evidence" value="ECO:0007669"/>
    <property type="project" value="InterPro"/>
</dbReference>
<evidence type="ECO:0000256" key="2">
    <source>
        <dbReference type="ARBA" id="ARBA00009765"/>
    </source>
</evidence>
<dbReference type="EMBL" id="FOBL01000060">
    <property type="protein sequence ID" value="SEM36027.1"/>
    <property type="molecule type" value="Genomic_DNA"/>
</dbReference>
<evidence type="ECO:0000313" key="8">
    <source>
        <dbReference type="EMBL" id="SEM36027.1"/>
    </source>
</evidence>
<evidence type="ECO:0000256" key="4">
    <source>
        <dbReference type="ARBA" id="ARBA00022989"/>
    </source>
</evidence>
<reference evidence="8 9" key="1">
    <citation type="submission" date="2016-10" db="EMBL/GenBank/DDBJ databases">
        <authorList>
            <person name="de Groot N.N."/>
        </authorList>
    </citation>
    <scope>NUCLEOTIDE SEQUENCE [LARGE SCALE GENOMIC DNA]</scope>
    <source>
        <strain evidence="8 9">DSM 19182</strain>
    </source>
</reference>
<keyword evidence="3 6" id="KW-0812">Transmembrane</keyword>
<dbReference type="Proteomes" id="UP000321425">
    <property type="component" value="Unassembled WGS sequence"/>
</dbReference>
<evidence type="ECO:0000256" key="6">
    <source>
        <dbReference type="SAM" id="Phobius"/>
    </source>
</evidence>
<proteinExistence type="inferred from homology"/>
<evidence type="ECO:0000313" key="10">
    <source>
        <dbReference type="Proteomes" id="UP000321425"/>
    </source>
</evidence>
<dbReference type="Gene3D" id="1.20.58.340">
    <property type="entry name" value="Magnesium transport protein CorA, transmembrane region"/>
    <property type="match status" value="2"/>
</dbReference>